<keyword evidence="1" id="KW-0812">Transmembrane</keyword>
<evidence type="ECO:0000256" key="1">
    <source>
        <dbReference type="SAM" id="Phobius"/>
    </source>
</evidence>
<evidence type="ECO:0000313" key="3">
    <source>
        <dbReference type="Proteomes" id="UP000077623"/>
    </source>
</evidence>
<feature type="transmembrane region" description="Helical" evidence="1">
    <location>
        <begin position="6"/>
        <end position="26"/>
    </location>
</feature>
<protein>
    <submittedName>
        <fullName evidence="2">Uncharacterized protein</fullName>
    </submittedName>
</protein>
<keyword evidence="1" id="KW-0472">Membrane</keyword>
<name>A0A1A9QBJ5_9MOLU</name>
<accession>A0A1A9QBJ5</accession>
<keyword evidence="1" id="KW-1133">Transmembrane helix</keyword>
<dbReference type="AlphaFoldDB" id="A0A1A9QBJ5"/>
<proteinExistence type="predicted"/>
<dbReference type="STRING" id="432608.A6V39_05190"/>
<gene>
    <name evidence="2" type="ORF">A6V39_05190</name>
</gene>
<evidence type="ECO:0000313" key="2">
    <source>
        <dbReference type="EMBL" id="OAL09823.1"/>
    </source>
</evidence>
<dbReference type="EMBL" id="LWUJ01000014">
    <property type="protein sequence ID" value="OAL09823.1"/>
    <property type="molecule type" value="Genomic_DNA"/>
</dbReference>
<comment type="caution">
    <text evidence="2">The sequence shown here is derived from an EMBL/GenBank/DDBJ whole genome shotgun (WGS) entry which is preliminary data.</text>
</comment>
<organism evidence="2 3">
    <name type="scientific">Candidatus Mycoplasma haematobovis</name>
    <dbReference type="NCBI Taxonomy" id="432608"/>
    <lineage>
        <taxon>Bacteria</taxon>
        <taxon>Bacillati</taxon>
        <taxon>Mycoplasmatota</taxon>
        <taxon>Mollicutes</taxon>
        <taxon>Mycoplasmataceae</taxon>
        <taxon>Mycoplasma</taxon>
    </lineage>
</organism>
<dbReference type="RefSeq" id="WP_187150676.1">
    <property type="nucleotide sequence ID" value="NZ_LWUJ01000014.1"/>
</dbReference>
<sequence length="200" mass="22324">MSKLLPTIAVGVGGTAVIGGVGGYLLSTQNTKTIKETFNEAIINFETEDKLVKEKLKKLKDATDLSEKSIFKVAQVAEKKTTDSGLAEFKKACTKIYDSNFTKKDSETFNNFKDYCARTIKDKVTTEKWASTDANWENRLTKLKNNNPRPLSETLTKLPKKSNVDKEALQRWCTNAESLVFEGESNLDFKDAQAYCGKAD</sequence>
<reference evidence="3" key="1">
    <citation type="submission" date="2016-04" db="EMBL/GenBank/DDBJ databases">
        <authorList>
            <person name="Quiroz-Castaneda R.E."/>
            <person name="Martinez-Ocampo F."/>
        </authorList>
    </citation>
    <scope>NUCLEOTIDE SEQUENCE [LARGE SCALE GENOMIC DNA]</scope>
    <source>
        <strain evidence="3">INIFAP01</strain>
    </source>
</reference>
<keyword evidence="3" id="KW-1185">Reference proteome</keyword>
<dbReference type="Proteomes" id="UP000077623">
    <property type="component" value="Unassembled WGS sequence"/>
</dbReference>